<dbReference type="EMBL" id="CM042020">
    <property type="protein sequence ID" value="KAI3821659.1"/>
    <property type="molecule type" value="Genomic_DNA"/>
</dbReference>
<evidence type="ECO:0000313" key="1">
    <source>
        <dbReference type="EMBL" id="KAI3821659.1"/>
    </source>
</evidence>
<protein>
    <submittedName>
        <fullName evidence="1">Uncharacterized protein</fullName>
    </submittedName>
</protein>
<comment type="caution">
    <text evidence="1">The sequence shown here is derived from an EMBL/GenBank/DDBJ whole genome shotgun (WGS) entry which is preliminary data.</text>
</comment>
<reference evidence="2" key="1">
    <citation type="journal article" date="2022" name="Mol. Ecol. Resour.">
        <title>The genomes of chicory, endive, great burdock and yacon provide insights into Asteraceae palaeo-polyploidization history and plant inulin production.</title>
        <authorList>
            <person name="Fan W."/>
            <person name="Wang S."/>
            <person name="Wang H."/>
            <person name="Wang A."/>
            <person name="Jiang F."/>
            <person name="Liu H."/>
            <person name="Zhao H."/>
            <person name="Xu D."/>
            <person name="Zhang Y."/>
        </authorList>
    </citation>
    <scope>NUCLEOTIDE SEQUENCE [LARGE SCALE GENOMIC DNA]</scope>
    <source>
        <strain evidence="2">cv. Yunnan</strain>
    </source>
</reference>
<evidence type="ECO:0000313" key="2">
    <source>
        <dbReference type="Proteomes" id="UP001056120"/>
    </source>
</evidence>
<keyword evidence="2" id="KW-1185">Reference proteome</keyword>
<proteinExistence type="predicted"/>
<accession>A0ACB9JNC8</accession>
<name>A0ACB9JNC8_9ASTR</name>
<organism evidence="1 2">
    <name type="scientific">Smallanthus sonchifolius</name>
    <dbReference type="NCBI Taxonomy" id="185202"/>
    <lineage>
        <taxon>Eukaryota</taxon>
        <taxon>Viridiplantae</taxon>
        <taxon>Streptophyta</taxon>
        <taxon>Embryophyta</taxon>
        <taxon>Tracheophyta</taxon>
        <taxon>Spermatophyta</taxon>
        <taxon>Magnoliopsida</taxon>
        <taxon>eudicotyledons</taxon>
        <taxon>Gunneridae</taxon>
        <taxon>Pentapetalae</taxon>
        <taxon>asterids</taxon>
        <taxon>campanulids</taxon>
        <taxon>Asterales</taxon>
        <taxon>Asteraceae</taxon>
        <taxon>Asteroideae</taxon>
        <taxon>Heliantheae alliance</taxon>
        <taxon>Millerieae</taxon>
        <taxon>Smallanthus</taxon>
    </lineage>
</organism>
<reference evidence="1 2" key="2">
    <citation type="journal article" date="2022" name="Mol. Ecol. Resour.">
        <title>The genomes of chicory, endive, great burdock and yacon provide insights into Asteraceae paleo-polyploidization history and plant inulin production.</title>
        <authorList>
            <person name="Fan W."/>
            <person name="Wang S."/>
            <person name="Wang H."/>
            <person name="Wang A."/>
            <person name="Jiang F."/>
            <person name="Liu H."/>
            <person name="Zhao H."/>
            <person name="Xu D."/>
            <person name="Zhang Y."/>
        </authorList>
    </citation>
    <scope>NUCLEOTIDE SEQUENCE [LARGE SCALE GENOMIC DNA]</scope>
    <source>
        <strain evidence="2">cv. Yunnan</strain>
        <tissue evidence="1">Leaves</tissue>
    </source>
</reference>
<dbReference type="Proteomes" id="UP001056120">
    <property type="component" value="Linkage Group LG03"/>
</dbReference>
<sequence length="103" mass="11391">MEPSCLFDLDGLFQIFTSSDDLDDNDDYIAEISRSFIDHISIMPLDPEVSDSIYSQSIDSSSEHALAEENVSPVSPAASELPDLNTTNHNQNLQEDEISITNL</sequence>
<gene>
    <name evidence="1" type="ORF">L1987_09228</name>
</gene>